<protein>
    <submittedName>
        <fullName evidence="3">Alpha/beta hydrolase</fullName>
    </submittedName>
</protein>
<reference evidence="3 4" key="1">
    <citation type="submission" date="2018-05" db="EMBL/GenBank/DDBJ databases">
        <title>Acuticoccus sediminis sp. nov., isolated from deep-sea sediment of Indian Ocean.</title>
        <authorList>
            <person name="Liu X."/>
            <person name="Lai Q."/>
            <person name="Du Y."/>
            <person name="Sun F."/>
            <person name="Zhang X."/>
            <person name="Wang S."/>
            <person name="Shao Z."/>
        </authorList>
    </citation>
    <scope>NUCLEOTIDE SEQUENCE [LARGE SCALE GENOMIC DNA]</scope>
    <source>
        <strain evidence="3 4">PTG4-2</strain>
    </source>
</reference>
<evidence type="ECO:0000313" key="4">
    <source>
        <dbReference type="Proteomes" id="UP000249590"/>
    </source>
</evidence>
<dbReference type="EMBL" id="QHHQ01000013">
    <property type="protein sequence ID" value="RAH96380.1"/>
    <property type="molecule type" value="Genomic_DNA"/>
</dbReference>
<dbReference type="InterPro" id="IPR029058">
    <property type="entry name" value="AB_hydrolase_fold"/>
</dbReference>
<dbReference type="AlphaFoldDB" id="A0A8B2NDC6"/>
<dbReference type="RefSeq" id="WP_111352509.1">
    <property type="nucleotide sequence ID" value="NZ_QHHQ01000013.1"/>
</dbReference>
<accession>A0A8B2NDC6</accession>
<organism evidence="3 4">
    <name type="scientific">Acuticoccus sediminis</name>
    <dbReference type="NCBI Taxonomy" id="2184697"/>
    <lineage>
        <taxon>Bacteria</taxon>
        <taxon>Pseudomonadati</taxon>
        <taxon>Pseudomonadota</taxon>
        <taxon>Alphaproteobacteria</taxon>
        <taxon>Hyphomicrobiales</taxon>
        <taxon>Amorphaceae</taxon>
        <taxon>Acuticoccus</taxon>
    </lineage>
</organism>
<dbReference type="PANTHER" id="PTHR37017:SF11">
    <property type="entry name" value="ESTERASE_LIPASE_THIOESTERASE DOMAIN-CONTAINING PROTEIN"/>
    <property type="match status" value="1"/>
</dbReference>
<keyword evidence="3" id="KW-0378">Hydrolase</keyword>
<dbReference type="InterPro" id="IPR000073">
    <property type="entry name" value="AB_hydrolase_1"/>
</dbReference>
<dbReference type="Pfam" id="PF12697">
    <property type="entry name" value="Abhydrolase_6"/>
    <property type="match status" value="1"/>
</dbReference>
<dbReference type="Proteomes" id="UP000249590">
    <property type="component" value="Unassembled WGS sequence"/>
</dbReference>
<dbReference type="OrthoDB" id="9814966at2"/>
<proteinExistence type="predicted"/>
<feature type="chain" id="PRO_5032274467" evidence="1">
    <location>
        <begin position="26"/>
        <end position="270"/>
    </location>
</feature>
<dbReference type="SUPFAM" id="SSF53474">
    <property type="entry name" value="alpha/beta-Hydrolases"/>
    <property type="match status" value="1"/>
</dbReference>
<dbReference type="GO" id="GO:0016787">
    <property type="term" value="F:hydrolase activity"/>
    <property type="evidence" value="ECO:0007669"/>
    <property type="project" value="UniProtKB-KW"/>
</dbReference>
<sequence>MSKILTLIAAAAAITAATLSAFAQAQPSSAPRPAAVLAAQPIRNIVLVHGAFADGSGWRGVYDELVKRGYRVSIVQNPLTSLADDVAATRRVLARQDGPAVLVGHSYGGSVITEAGDDPKVVGLVYVTAFAPDVGESAGDQFRVVPPLPNLVVDPQPDGFGFFNAENFQAGFAGGASDADASFLRDSQVPVALAALDAKVSVAAWRTKPSAFVVATEDGSIDPRLQRHMANRIGAATTDVQGSHLVFFTQPRAVADVIDRAARTMGSAQR</sequence>
<dbReference type="Gene3D" id="3.40.50.1820">
    <property type="entry name" value="alpha/beta hydrolase"/>
    <property type="match status" value="1"/>
</dbReference>
<feature type="domain" description="AB hydrolase-1" evidence="2">
    <location>
        <begin position="45"/>
        <end position="257"/>
    </location>
</feature>
<name>A0A8B2NDC6_9HYPH</name>
<evidence type="ECO:0000259" key="2">
    <source>
        <dbReference type="Pfam" id="PF12697"/>
    </source>
</evidence>
<evidence type="ECO:0000256" key="1">
    <source>
        <dbReference type="SAM" id="SignalP"/>
    </source>
</evidence>
<dbReference type="InterPro" id="IPR052897">
    <property type="entry name" value="Sec-Metab_Biosynth_Hydrolase"/>
</dbReference>
<gene>
    <name evidence="3" type="ORF">DLJ53_32545</name>
</gene>
<keyword evidence="4" id="KW-1185">Reference proteome</keyword>
<evidence type="ECO:0000313" key="3">
    <source>
        <dbReference type="EMBL" id="RAH96380.1"/>
    </source>
</evidence>
<feature type="signal peptide" evidence="1">
    <location>
        <begin position="1"/>
        <end position="25"/>
    </location>
</feature>
<comment type="caution">
    <text evidence="3">The sequence shown here is derived from an EMBL/GenBank/DDBJ whole genome shotgun (WGS) entry which is preliminary data.</text>
</comment>
<keyword evidence="1" id="KW-0732">Signal</keyword>
<dbReference type="PANTHER" id="PTHR37017">
    <property type="entry name" value="AB HYDROLASE-1 DOMAIN-CONTAINING PROTEIN-RELATED"/>
    <property type="match status" value="1"/>
</dbReference>